<keyword evidence="3 4" id="KW-0694">RNA-binding</keyword>
<dbReference type="GO" id="GO:1902208">
    <property type="term" value="P:regulation of bacterial-type flagellum assembly"/>
    <property type="evidence" value="ECO:0007669"/>
    <property type="project" value="UniProtKB-UniRule"/>
</dbReference>
<dbReference type="EMBL" id="CP003364">
    <property type="protein sequence ID" value="AGA26840.1"/>
    <property type="molecule type" value="Genomic_DNA"/>
</dbReference>
<keyword evidence="7" id="KW-1185">Reference proteome</keyword>
<dbReference type="Proteomes" id="UP000010798">
    <property type="component" value="Chromosome"/>
</dbReference>
<evidence type="ECO:0000256" key="4">
    <source>
        <dbReference type="HAMAP-Rule" id="MF_00167"/>
    </source>
</evidence>
<feature type="region of interest" description="Disordered" evidence="5">
    <location>
        <begin position="62"/>
        <end position="90"/>
    </location>
</feature>
<gene>
    <name evidence="4" type="primary">csrA</name>
    <name evidence="6" type="ordered locus">Sinac_2533</name>
</gene>
<comment type="subunit">
    <text evidence="4">Homodimer; the beta-strands of each monomer intercalate to form a hydrophobic core, while the alpha-helices form wings that extend away from the core.</text>
</comment>
<dbReference type="PANTHER" id="PTHR34984:SF1">
    <property type="entry name" value="CARBON STORAGE REGULATOR"/>
    <property type="match status" value="1"/>
</dbReference>
<evidence type="ECO:0000256" key="5">
    <source>
        <dbReference type="SAM" id="MobiDB-lite"/>
    </source>
</evidence>
<dbReference type="eggNOG" id="COG1551">
    <property type="taxonomic scope" value="Bacteria"/>
</dbReference>
<evidence type="ECO:0000256" key="2">
    <source>
        <dbReference type="ARBA" id="ARBA00022845"/>
    </source>
</evidence>
<dbReference type="GO" id="GO:0044781">
    <property type="term" value="P:bacterial-type flagellum organization"/>
    <property type="evidence" value="ECO:0007669"/>
    <property type="project" value="UniProtKB-KW"/>
</dbReference>
<keyword evidence="1 4" id="KW-0963">Cytoplasm</keyword>
<dbReference type="RefSeq" id="WP_015245992.1">
    <property type="nucleotide sequence ID" value="NC_019892.1"/>
</dbReference>
<dbReference type="Gene3D" id="2.60.40.4380">
    <property type="entry name" value="Translational regulator CsrA"/>
    <property type="match status" value="1"/>
</dbReference>
<dbReference type="STRING" id="886293.Sinac_2533"/>
<evidence type="ECO:0000256" key="1">
    <source>
        <dbReference type="ARBA" id="ARBA00022490"/>
    </source>
</evidence>
<dbReference type="PANTHER" id="PTHR34984">
    <property type="entry name" value="CARBON STORAGE REGULATOR"/>
    <property type="match status" value="1"/>
</dbReference>
<dbReference type="NCBIfam" id="TIGR00202">
    <property type="entry name" value="csrA"/>
    <property type="match status" value="1"/>
</dbReference>
<dbReference type="GO" id="GO:0005829">
    <property type="term" value="C:cytosol"/>
    <property type="evidence" value="ECO:0007669"/>
    <property type="project" value="TreeGrafter"/>
</dbReference>
<dbReference type="GO" id="GO:0006109">
    <property type="term" value="P:regulation of carbohydrate metabolic process"/>
    <property type="evidence" value="ECO:0007669"/>
    <property type="project" value="InterPro"/>
</dbReference>
<evidence type="ECO:0000313" key="7">
    <source>
        <dbReference type="Proteomes" id="UP000010798"/>
    </source>
</evidence>
<proteinExistence type="inferred from homology"/>
<dbReference type="GO" id="GO:0048027">
    <property type="term" value="F:mRNA 5'-UTR binding"/>
    <property type="evidence" value="ECO:0007669"/>
    <property type="project" value="UniProtKB-UniRule"/>
</dbReference>
<keyword evidence="4" id="KW-0678">Repressor</keyword>
<organism evidence="6 7">
    <name type="scientific">Singulisphaera acidiphila (strain ATCC BAA-1392 / DSM 18658 / VKM B-2454 / MOB10)</name>
    <dbReference type="NCBI Taxonomy" id="886293"/>
    <lineage>
        <taxon>Bacteria</taxon>
        <taxon>Pseudomonadati</taxon>
        <taxon>Planctomycetota</taxon>
        <taxon>Planctomycetia</taxon>
        <taxon>Isosphaerales</taxon>
        <taxon>Isosphaeraceae</taxon>
        <taxon>Singulisphaera</taxon>
    </lineage>
</organism>
<comment type="subcellular location">
    <subcellularLocation>
        <location evidence="4">Cytoplasm</location>
    </subcellularLocation>
</comment>
<dbReference type="HAMAP" id="MF_00167">
    <property type="entry name" value="CsrA"/>
    <property type="match status" value="1"/>
</dbReference>
<evidence type="ECO:0000313" key="6">
    <source>
        <dbReference type="EMBL" id="AGA26840.1"/>
    </source>
</evidence>
<dbReference type="GO" id="GO:0045947">
    <property type="term" value="P:negative regulation of translational initiation"/>
    <property type="evidence" value="ECO:0007669"/>
    <property type="project" value="UniProtKB-UniRule"/>
</dbReference>
<dbReference type="OrthoDB" id="289081at2"/>
<dbReference type="SUPFAM" id="SSF117130">
    <property type="entry name" value="CsrA-like"/>
    <property type="match status" value="1"/>
</dbReference>
<comment type="function">
    <text evidence="4">A translational regulator that binds mRNA to regulate translation initiation and/or mRNA stability. Usually binds in the 5'-UTR at or near the Shine-Dalgarno sequence preventing ribosome-binding, thus repressing translation. Its main target seems to be the major flagellin gene, while its function is anatagonized by FliW.</text>
</comment>
<keyword evidence="4" id="KW-1005">Bacterial flagellum biogenesis</keyword>
<comment type="similarity">
    <text evidence="4">Belongs to the CsrA/RsmA family.</text>
</comment>
<reference evidence="6 7" key="1">
    <citation type="submission" date="2012-02" db="EMBL/GenBank/DDBJ databases">
        <title>Complete sequence of chromosome of Singulisphaera acidiphila DSM 18658.</title>
        <authorList>
            <consortium name="US DOE Joint Genome Institute (JGI-PGF)"/>
            <person name="Lucas S."/>
            <person name="Copeland A."/>
            <person name="Lapidus A."/>
            <person name="Glavina del Rio T."/>
            <person name="Dalin E."/>
            <person name="Tice H."/>
            <person name="Bruce D."/>
            <person name="Goodwin L."/>
            <person name="Pitluck S."/>
            <person name="Peters L."/>
            <person name="Ovchinnikova G."/>
            <person name="Chertkov O."/>
            <person name="Kyrpides N."/>
            <person name="Mavromatis K."/>
            <person name="Ivanova N."/>
            <person name="Brettin T."/>
            <person name="Detter J.C."/>
            <person name="Han C."/>
            <person name="Larimer F."/>
            <person name="Land M."/>
            <person name="Hauser L."/>
            <person name="Markowitz V."/>
            <person name="Cheng J.-F."/>
            <person name="Hugenholtz P."/>
            <person name="Woyke T."/>
            <person name="Wu D."/>
            <person name="Tindall B."/>
            <person name="Pomrenke H."/>
            <person name="Brambilla E."/>
            <person name="Klenk H.-P."/>
            <person name="Eisen J.A."/>
        </authorList>
    </citation>
    <scope>NUCLEOTIDE SEQUENCE [LARGE SCALE GENOMIC DNA]</scope>
    <source>
        <strain evidence="7">ATCC BAA-1392 / DSM 18658 / VKM B-2454 / MOB10</strain>
    </source>
</reference>
<dbReference type="Pfam" id="PF02599">
    <property type="entry name" value="CsrA"/>
    <property type="match status" value="1"/>
</dbReference>
<sequence>MLVLSRKLNEAIMIDGAIRVTVVGIRHNQVRLGFEAPNRVGIYREELCAPIRSKEELAELPTMATPASPPAQPGRSPENFMKPIVAMPTE</sequence>
<keyword evidence="2 4" id="KW-0810">Translation regulation</keyword>
<dbReference type="InterPro" id="IPR036107">
    <property type="entry name" value="CsrA_sf"/>
</dbReference>
<dbReference type="InterPro" id="IPR003751">
    <property type="entry name" value="CsrA"/>
</dbReference>
<protein>
    <recommendedName>
        <fullName evidence="4">Translational regulator CsrA</fullName>
    </recommendedName>
</protein>
<dbReference type="KEGG" id="saci:Sinac_2533"/>
<evidence type="ECO:0000256" key="3">
    <source>
        <dbReference type="ARBA" id="ARBA00022884"/>
    </source>
</evidence>
<accession>L0DDB1</accession>
<name>L0DDB1_SINAD</name>
<dbReference type="HOGENOM" id="CLU_164837_1_1_0"/>
<dbReference type="AlphaFoldDB" id="L0DDB1"/>
<dbReference type="GO" id="GO:0006402">
    <property type="term" value="P:mRNA catabolic process"/>
    <property type="evidence" value="ECO:0007669"/>
    <property type="project" value="InterPro"/>
</dbReference>